<dbReference type="VEuPathDB" id="FungiDB:TREMEDRAFT_62413"/>
<name>A0A4Q1BL66_TREME</name>
<dbReference type="OrthoDB" id="2596985at2759"/>
<feature type="region of interest" description="Disordered" evidence="1">
    <location>
        <begin position="15"/>
        <end position="175"/>
    </location>
</feature>
<evidence type="ECO:0000256" key="1">
    <source>
        <dbReference type="SAM" id="MobiDB-lite"/>
    </source>
</evidence>
<sequence length="282" mass="30263">MPITKAKGAIFSIYADSPIRAPTSSSSSSITRQPSKNVKSEVPRKALASLQPSSRKGFPSSSSTNIEKVKIDKNDSDPKKQGVPGPILLKSKQNVKRQHDVLSPTTPKPTDEKHRLGPKRRKSVSGKENVPVVPTPETRTTRSIVEQGKGDGTRDRETGLLDSPAGRTRSKTRHSTNISISNLTSITISSPSRVSRRATVNSTLIDRVGMPTSTRHLPEIEISGSCHTNEGNRSELTLQASGKGKVKGKGLAVKGDGPLADVSEAYGATGEEPEGFRQVMRI</sequence>
<proteinExistence type="predicted"/>
<reference evidence="2 3" key="1">
    <citation type="submission" date="2016-06" db="EMBL/GenBank/DDBJ databases">
        <title>Evolution of pathogenesis and genome organization in the Tremellales.</title>
        <authorList>
            <person name="Cuomo C."/>
            <person name="Litvintseva A."/>
            <person name="Heitman J."/>
            <person name="Chen Y."/>
            <person name="Sun S."/>
            <person name="Springer D."/>
            <person name="Dromer F."/>
            <person name="Young S."/>
            <person name="Zeng Q."/>
            <person name="Chapman S."/>
            <person name="Gujja S."/>
            <person name="Saif S."/>
            <person name="Birren B."/>
        </authorList>
    </citation>
    <scope>NUCLEOTIDE SEQUENCE [LARGE SCALE GENOMIC DNA]</scope>
    <source>
        <strain evidence="2 3">ATCC 28783</strain>
    </source>
</reference>
<comment type="caution">
    <text evidence="2">The sequence shown here is derived from an EMBL/GenBank/DDBJ whole genome shotgun (WGS) entry which is preliminary data.</text>
</comment>
<keyword evidence="3" id="KW-1185">Reference proteome</keyword>
<evidence type="ECO:0000313" key="3">
    <source>
        <dbReference type="Proteomes" id="UP000289152"/>
    </source>
</evidence>
<organism evidence="2 3">
    <name type="scientific">Tremella mesenterica</name>
    <name type="common">Jelly fungus</name>
    <dbReference type="NCBI Taxonomy" id="5217"/>
    <lineage>
        <taxon>Eukaryota</taxon>
        <taxon>Fungi</taxon>
        <taxon>Dikarya</taxon>
        <taxon>Basidiomycota</taxon>
        <taxon>Agaricomycotina</taxon>
        <taxon>Tremellomycetes</taxon>
        <taxon>Tremellales</taxon>
        <taxon>Tremellaceae</taxon>
        <taxon>Tremella</taxon>
    </lineage>
</organism>
<dbReference type="AlphaFoldDB" id="A0A4Q1BL66"/>
<evidence type="ECO:0000313" key="2">
    <source>
        <dbReference type="EMBL" id="RXK38372.1"/>
    </source>
</evidence>
<gene>
    <name evidence="2" type="ORF">M231_04414</name>
</gene>
<dbReference type="EMBL" id="SDIL01000049">
    <property type="protein sequence ID" value="RXK38372.1"/>
    <property type="molecule type" value="Genomic_DNA"/>
</dbReference>
<protein>
    <submittedName>
        <fullName evidence="2">Uncharacterized protein</fullName>
    </submittedName>
</protein>
<feature type="compositionally biased region" description="Basic and acidic residues" evidence="1">
    <location>
        <begin position="148"/>
        <end position="159"/>
    </location>
</feature>
<dbReference type="OMA" id="CHTNEGN"/>
<dbReference type="InParanoid" id="A0A4Q1BL66"/>
<feature type="compositionally biased region" description="Low complexity" evidence="1">
    <location>
        <begin position="53"/>
        <end position="63"/>
    </location>
</feature>
<accession>A0A4Q1BL66</accession>
<dbReference type="Proteomes" id="UP000289152">
    <property type="component" value="Unassembled WGS sequence"/>
</dbReference>
<feature type="compositionally biased region" description="Basic and acidic residues" evidence="1">
    <location>
        <begin position="67"/>
        <end position="80"/>
    </location>
</feature>
<feature type="compositionally biased region" description="Low complexity" evidence="1">
    <location>
        <begin position="130"/>
        <end position="142"/>
    </location>
</feature>